<keyword evidence="2 5" id="KW-0238">DNA-binding</keyword>
<dbReference type="InterPro" id="IPR000843">
    <property type="entry name" value="HTH_LacI"/>
</dbReference>
<proteinExistence type="predicted"/>
<dbReference type="SMART" id="SM00354">
    <property type="entry name" value="HTH_LACI"/>
    <property type="match status" value="1"/>
</dbReference>
<organism evidence="5 6">
    <name type="scientific">Herbiconiux moechotypicola</name>
    <dbReference type="NCBI Taxonomy" id="637393"/>
    <lineage>
        <taxon>Bacteria</taxon>
        <taxon>Bacillati</taxon>
        <taxon>Actinomycetota</taxon>
        <taxon>Actinomycetes</taxon>
        <taxon>Micrococcales</taxon>
        <taxon>Microbacteriaceae</taxon>
        <taxon>Herbiconiux</taxon>
    </lineage>
</organism>
<dbReference type="InterPro" id="IPR010982">
    <property type="entry name" value="Lambda_DNA-bd_dom_sf"/>
</dbReference>
<dbReference type="InterPro" id="IPR046335">
    <property type="entry name" value="LacI/GalR-like_sensor"/>
</dbReference>
<dbReference type="Gene3D" id="1.10.260.40">
    <property type="entry name" value="lambda repressor-like DNA-binding domains"/>
    <property type="match status" value="1"/>
</dbReference>
<dbReference type="InterPro" id="IPR028082">
    <property type="entry name" value="Peripla_BP_I"/>
</dbReference>
<evidence type="ECO:0000259" key="4">
    <source>
        <dbReference type="PROSITE" id="PS50932"/>
    </source>
</evidence>
<name>A0ABN3E7X2_9MICO</name>
<dbReference type="PANTHER" id="PTHR30146:SF109">
    <property type="entry name" value="HTH-TYPE TRANSCRIPTIONAL REGULATOR GALS"/>
    <property type="match status" value="1"/>
</dbReference>
<dbReference type="EMBL" id="BAAAQY010000017">
    <property type="protein sequence ID" value="GAA2249923.1"/>
    <property type="molecule type" value="Genomic_DNA"/>
</dbReference>
<dbReference type="RefSeq" id="WP_259481660.1">
    <property type="nucleotide sequence ID" value="NZ_BAAAQY010000017.1"/>
</dbReference>
<keyword evidence="1" id="KW-0805">Transcription regulation</keyword>
<accession>A0ABN3E7X2</accession>
<sequence length="341" mass="36432">MRATRADVARRADVSPALVSYVLNGGPRSVSDAARARIEKAIAELDYRPDSIAQAFRGSTTKTVGLLTASPSNPFFAELAQAVENSVYRRGNTLLIGITDDDRAREQDYVRTFVDRRVDGILLLTSHLARNLALIEPYQIPVVVLDRVRAEYRSPVSSVHMDNVAGAVRAVEHLQWHGHRRIGCITGNAGDPVSLERVDGWRRQQNAAGFDADPDLVAYAGFTAPSGREAAHRLLAAVDGADRPTAIFVASDVQALGVLRACKDIGLSVPDDVAIVSLDGTHLSSMLVPSLTAVAQPIESIADAAIEDLLARAENPEIAPAAHTFEGRIVIGESCGCQAGS</sequence>
<protein>
    <submittedName>
        <fullName evidence="5">LacI family DNA-binding transcriptional regulator</fullName>
    </submittedName>
</protein>
<dbReference type="SUPFAM" id="SSF47413">
    <property type="entry name" value="lambda repressor-like DNA-binding domains"/>
    <property type="match status" value="1"/>
</dbReference>
<gene>
    <name evidence="5" type="ORF">GCM10009851_39370</name>
</gene>
<dbReference type="Pfam" id="PF13377">
    <property type="entry name" value="Peripla_BP_3"/>
    <property type="match status" value="1"/>
</dbReference>
<dbReference type="SUPFAM" id="SSF53822">
    <property type="entry name" value="Periplasmic binding protein-like I"/>
    <property type="match status" value="1"/>
</dbReference>
<dbReference type="PANTHER" id="PTHR30146">
    <property type="entry name" value="LACI-RELATED TRANSCRIPTIONAL REPRESSOR"/>
    <property type="match status" value="1"/>
</dbReference>
<evidence type="ECO:0000256" key="1">
    <source>
        <dbReference type="ARBA" id="ARBA00023015"/>
    </source>
</evidence>
<reference evidence="5 6" key="1">
    <citation type="journal article" date="2019" name="Int. J. Syst. Evol. Microbiol.">
        <title>The Global Catalogue of Microorganisms (GCM) 10K type strain sequencing project: providing services to taxonomists for standard genome sequencing and annotation.</title>
        <authorList>
            <consortium name="The Broad Institute Genomics Platform"/>
            <consortium name="The Broad Institute Genome Sequencing Center for Infectious Disease"/>
            <person name="Wu L."/>
            <person name="Ma J."/>
        </authorList>
    </citation>
    <scope>NUCLEOTIDE SEQUENCE [LARGE SCALE GENOMIC DNA]</scope>
    <source>
        <strain evidence="5 6">JCM 16117</strain>
    </source>
</reference>
<dbReference type="GO" id="GO:0003677">
    <property type="term" value="F:DNA binding"/>
    <property type="evidence" value="ECO:0007669"/>
    <property type="project" value="UniProtKB-KW"/>
</dbReference>
<keyword evidence="3" id="KW-0804">Transcription</keyword>
<feature type="domain" description="HTH lacI-type" evidence="4">
    <location>
        <begin position="3"/>
        <end position="58"/>
    </location>
</feature>
<dbReference type="CDD" id="cd06267">
    <property type="entry name" value="PBP1_LacI_sugar_binding-like"/>
    <property type="match status" value="1"/>
</dbReference>
<evidence type="ECO:0000256" key="2">
    <source>
        <dbReference type="ARBA" id="ARBA00023125"/>
    </source>
</evidence>
<evidence type="ECO:0000313" key="6">
    <source>
        <dbReference type="Proteomes" id="UP001500929"/>
    </source>
</evidence>
<evidence type="ECO:0000256" key="3">
    <source>
        <dbReference type="ARBA" id="ARBA00023163"/>
    </source>
</evidence>
<comment type="caution">
    <text evidence="5">The sequence shown here is derived from an EMBL/GenBank/DDBJ whole genome shotgun (WGS) entry which is preliminary data.</text>
</comment>
<evidence type="ECO:0000313" key="5">
    <source>
        <dbReference type="EMBL" id="GAA2249923.1"/>
    </source>
</evidence>
<dbReference type="CDD" id="cd01392">
    <property type="entry name" value="HTH_LacI"/>
    <property type="match status" value="1"/>
</dbReference>
<dbReference type="Pfam" id="PF00356">
    <property type="entry name" value="LacI"/>
    <property type="match status" value="1"/>
</dbReference>
<dbReference type="Gene3D" id="3.40.50.2300">
    <property type="match status" value="2"/>
</dbReference>
<dbReference type="Proteomes" id="UP001500929">
    <property type="component" value="Unassembled WGS sequence"/>
</dbReference>
<dbReference type="PROSITE" id="PS50932">
    <property type="entry name" value="HTH_LACI_2"/>
    <property type="match status" value="1"/>
</dbReference>
<keyword evidence="6" id="KW-1185">Reference proteome</keyword>